<keyword evidence="2" id="KW-1133">Transmembrane helix</keyword>
<feature type="region of interest" description="Disordered" evidence="1">
    <location>
        <begin position="133"/>
        <end position="189"/>
    </location>
</feature>
<keyword evidence="4" id="KW-1185">Reference proteome</keyword>
<keyword evidence="2" id="KW-0812">Transmembrane</keyword>
<evidence type="ECO:0000256" key="2">
    <source>
        <dbReference type="SAM" id="Phobius"/>
    </source>
</evidence>
<protein>
    <submittedName>
        <fullName evidence="3">Uncharacterized protein</fullName>
    </submittedName>
</protein>
<reference evidence="4" key="1">
    <citation type="journal article" date="2019" name="Int. J. Syst. Evol. Microbiol.">
        <title>The Global Catalogue of Microorganisms (GCM) 10K type strain sequencing project: providing services to taxonomists for standard genome sequencing and annotation.</title>
        <authorList>
            <consortium name="The Broad Institute Genomics Platform"/>
            <consortium name="The Broad Institute Genome Sequencing Center for Infectious Disease"/>
            <person name="Wu L."/>
            <person name="Ma J."/>
        </authorList>
    </citation>
    <scope>NUCLEOTIDE SEQUENCE [LARGE SCALE GENOMIC DNA]</scope>
    <source>
        <strain evidence="4">CGMCC 4.7106</strain>
    </source>
</reference>
<evidence type="ECO:0000256" key="1">
    <source>
        <dbReference type="SAM" id="MobiDB-lite"/>
    </source>
</evidence>
<feature type="transmembrane region" description="Helical" evidence="2">
    <location>
        <begin position="106"/>
        <end position="129"/>
    </location>
</feature>
<keyword evidence="2" id="KW-0472">Membrane</keyword>
<dbReference type="Proteomes" id="UP001596096">
    <property type="component" value="Unassembled WGS sequence"/>
</dbReference>
<proteinExistence type="predicted"/>
<dbReference type="EMBL" id="JBHSNW010000015">
    <property type="protein sequence ID" value="MFC5818880.1"/>
    <property type="molecule type" value="Genomic_DNA"/>
</dbReference>
<comment type="caution">
    <text evidence="3">The sequence shown here is derived from an EMBL/GenBank/DDBJ whole genome shotgun (WGS) entry which is preliminary data.</text>
</comment>
<feature type="transmembrane region" description="Helical" evidence="2">
    <location>
        <begin position="39"/>
        <end position="61"/>
    </location>
</feature>
<evidence type="ECO:0000313" key="3">
    <source>
        <dbReference type="EMBL" id="MFC5818880.1"/>
    </source>
</evidence>
<dbReference type="RefSeq" id="WP_148030749.1">
    <property type="nucleotide sequence ID" value="NZ_JAHKRN010000038.1"/>
</dbReference>
<feature type="compositionally biased region" description="Low complexity" evidence="1">
    <location>
        <begin position="143"/>
        <end position="158"/>
    </location>
</feature>
<organism evidence="3 4">
    <name type="scientific">Nonomuraea harbinensis</name>
    <dbReference type="NCBI Taxonomy" id="1286938"/>
    <lineage>
        <taxon>Bacteria</taxon>
        <taxon>Bacillati</taxon>
        <taxon>Actinomycetota</taxon>
        <taxon>Actinomycetes</taxon>
        <taxon>Streptosporangiales</taxon>
        <taxon>Streptosporangiaceae</taxon>
        <taxon>Nonomuraea</taxon>
    </lineage>
</organism>
<feature type="transmembrane region" description="Helical" evidence="2">
    <location>
        <begin position="68"/>
        <end position="86"/>
    </location>
</feature>
<feature type="compositionally biased region" description="Basic and acidic residues" evidence="1">
    <location>
        <begin position="167"/>
        <end position="189"/>
    </location>
</feature>
<name>A0ABW1C1P4_9ACTN</name>
<sequence length="189" mass="19960">MTNGVRHVLGFVAGLFLPSLILVGLLYGTGEITLSAQRFFAVSWAAIGVLVVTAIGLAFLVGSRLSPVASLLGGLQYTVLGLLPILELGGTRLLPTNWLPLPLARGYMNAGYLGFLLLLGVLLLAASAFPSRWRGRPRTDGQPAPYYAPGPHAYSGPAGPSGPPPAAERDPYAGEPWRGDDATRPMRRD</sequence>
<feature type="transmembrane region" description="Helical" evidence="2">
    <location>
        <begin position="7"/>
        <end position="27"/>
    </location>
</feature>
<gene>
    <name evidence="3" type="ORF">ACFPUY_27610</name>
</gene>
<accession>A0ABW1C1P4</accession>
<evidence type="ECO:0000313" key="4">
    <source>
        <dbReference type="Proteomes" id="UP001596096"/>
    </source>
</evidence>